<protein>
    <submittedName>
        <fullName evidence="2">Uncharacterized protein</fullName>
    </submittedName>
</protein>
<reference evidence="2 3" key="1">
    <citation type="journal article" date="2014" name="Mol. Biol. Evol.">
        <title>Massive expansion of Ubiquitination-related gene families within the Chlamydiae.</title>
        <authorList>
            <person name="Domman D."/>
            <person name="Collingro A."/>
            <person name="Lagkouvardos I."/>
            <person name="Gehre L."/>
            <person name="Weinmaier T."/>
            <person name="Rattei T."/>
            <person name="Subtil A."/>
            <person name="Horn M."/>
        </authorList>
    </citation>
    <scope>NUCLEOTIDE SEQUENCE [LARGE SCALE GENOMIC DNA]</scope>
    <source>
        <strain evidence="2 3">OEW1</strain>
    </source>
</reference>
<dbReference type="RefSeq" id="WP_006341857.1">
    <property type="nucleotide sequence ID" value="NZ_BAWW01000003.1"/>
</dbReference>
<accession>A0A0C1EQL9</accession>
<proteinExistence type="predicted"/>
<sequence>MSPNLLGNLFVEAAVVGVVCIVFLILFVVAGIRQIYKNRD</sequence>
<evidence type="ECO:0000313" key="2">
    <source>
        <dbReference type="EMBL" id="KIA78489.1"/>
    </source>
</evidence>
<evidence type="ECO:0000256" key="1">
    <source>
        <dbReference type="SAM" id="Phobius"/>
    </source>
</evidence>
<comment type="caution">
    <text evidence="2">The sequence shown here is derived from an EMBL/GenBank/DDBJ whole genome shotgun (WGS) entry which is preliminary data.</text>
</comment>
<feature type="transmembrane region" description="Helical" evidence="1">
    <location>
        <begin position="6"/>
        <end position="32"/>
    </location>
</feature>
<evidence type="ECO:0000313" key="3">
    <source>
        <dbReference type="Proteomes" id="UP000031307"/>
    </source>
</evidence>
<keyword evidence="1" id="KW-0812">Transmembrane</keyword>
<gene>
    <name evidence="2" type="ORF">DB43_DY00400</name>
</gene>
<dbReference type="EMBL" id="JSAM01000019">
    <property type="protein sequence ID" value="KIA78489.1"/>
    <property type="molecule type" value="Genomic_DNA"/>
</dbReference>
<dbReference type="AlphaFoldDB" id="A0A0C1EQL9"/>
<dbReference type="Proteomes" id="UP000031307">
    <property type="component" value="Unassembled WGS sequence"/>
</dbReference>
<keyword evidence="1" id="KW-0472">Membrane</keyword>
<name>A0A0C1EQL9_9BACT</name>
<dbReference type="PATRIC" id="fig|83552.4.peg.329"/>
<organism evidence="2 3">
    <name type="scientific">Parachlamydia acanthamoebae</name>
    <dbReference type="NCBI Taxonomy" id="83552"/>
    <lineage>
        <taxon>Bacteria</taxon>
        <taxon>Pseudomonadati</taxon>
        <taxon>Chlamydiota</taxon>
        <taxon>Chlamydiia</taxon>
        <taxon>Parachlamydiales</taxon>
        <taxon>Parachlamydiaceae</taxon>
        <taxon>Parachlamydia</taxon>
    </lineage>
</organism>
<keyword evidence="1" id="KW-1133">Transmembrane helix</keyword>